<organism evidence="3 4">
    <name type="scientific">Tanacetum coccineum</name>
    <dbReference type="NCBI Taxonomy" id="301880"/>
    <lineage>
        <taxon>Eukaryota</taxon>
        <taxon>Viridiplantae</taxon>
        <taxon>Streptophyta</taxon>
        <taxon>Embryophyta</taxon>
        <taxon>Tracheophyta</taxon>
        <taxon>Spermatophyta</taxon>
        <taxon>Magnoliopsida</taxon>
        <taxon>eudicotyledons</taxon>
        <taxon>Gunneridae</taxon>
        <taxon>Pentapetalae</taxon>
        <taxon>asterids</taxon>
        <taxon>campanulids</taxon>
        <taxon>Asterales</taxon>
        <taxon>Asteraceae</taxon>
        <taxon>Asteroideae</taxon>
        <taxon>Anthemideae</taxon>
        <taxon>Anthemidinae</taxon>
        <taxon>Tanacetum</taxon>
    </lineage>
</organism>
<dbReference type="Proteomes" id="UP001151760">
    <property type="component" value="Unassembled WGS sequence"/>
</dbReference>
<dbReference type="PANTHER" id="PTHR46354">
    <property type="entry name" value="DOG1 DOMAIN-CONTAINING PROTEIN"/>
    <property type="match status" value="1"/>
</dbReference>
<evidence type="ECO:0000313" key="3">
    <source>
        <dbReference type="EMBL" id="GJS73398.1"/>
    </source>
</evidence>
<dbReference type="PANTHER" id="PTHR46354:SF1">
    <property type="entry name" value="PROTEIN RESPONSE TO ABA AND SALT 1-RELATED"/>
    <property type="match status" value="1"/>
</dbReference>
<evidence type="ECO:0000313" key="4">
    <source>
        <dbReference type="Proteomes" id="UP001151760"/>
    </source>
</evidence>
<accession>A0ABQ4Y8X9</accession>
<keyword evidence="1" id="KW-0175">Coiled coil</keyword>
<reference evidence="3" key="1">
    <citation type="journal article" date="2022" name="Int. J. Mol. Sci.">
        <title>Draft Genome of Tanacetum Coccineum: Genomic Comparison of Closely Related Tanacetum-Family Plants.</title>
        <authorList>
            <person name="Yamashiro T."/>
            <person name="Shiraishi A."/>
            <person name="Nakayama K."/>
            <person name="Satake H."/>
        </authorList>
    </citation>
    <scope>NUCLEOTIDE SEQUENCE</scope>
</reference>
<proteinExistence type="predicted"/>
<dbReference type="Pfam" id="PF14144">
    <property type="entry name" value="DOG1"/>
    <property type="match status" value="1"/>
</dbReference>
<comment type="caution">
    <text evidence="3">The sequence shown here is derived from an EMBL/GenBank/DDBJ whole genome shotgun (WGS) entry which is preliminary data.</text>
</comment>
<protein>
    <submittedName>
        <fullName evidence="3">DOG1-like protein 4</fullName>
    </submittedName>
</protein>
<gene>
    <name evidence="3" type="ORF">Tco_0706239</name>
</gene>
<dbReference type="EMBL" id="BQNB010010151">
    <property type="protein sequence ID" value="GJS73398.1"/>
    <property type="molecule type" value="Genomic_DNA"/>
</dbReference>
<feature type="domain" description="DOG1" evidence="2">
    <location>
        <begin position="5"/>
        <end position="221"/>
    </location>
</feature>
<keyword evidence="4" id="KW-1185">Reference proteome</keyword>
<evidence type="ECO:0000256" key="1">
    <source>
        <dbReference type="SAM" id="Coils"/>
    </source>
</evidence>
<name>A0ABQ4Y8X9_9ASTR</name>
<reference evidence="3" key="2">
    <citation type="submission" date="2022-01" db="EMBL/GenBank/DDBJ databases">
        <authorList>
            <person name="Yamashiro T."/>
            <person name="Shiraishi A."/>
            <person name="Satake H."/>
            <person name="Nakayama K."/>
        </authorList>
    </citation>
    <scope>NUCLEOTIDE SEQUENCE</scope>
</reference>
<evidence type="ECO:0000259" key="2">
    <source>
        <dbReference type="PROSITE" id="PS51806"/>
    </source>
</evidence>
<sequence>MSTLETTFTAFYEGWFSRHLQLQQQLTTTTTTDNVNHEKQLRKLVEQASQHYSEYYQQKSTLIDEDVFLVCSPPWFTSFEQTLFWVTEFPPSLVFRLIKDLNLTPDQETKVESFKVDTARKEAEIGEAMAMVQESLAAAPLYGLVNRAERLVDGEVSQLDDAMEEVKEAMRAVVAEADGLRVKVVKQVLEVLDVVQRVKLFAAVGQFRIRIRQVGLQMTPTQTL</sequence>
<dbReference type="InterPro" id="IPR051886">
    <property type="entry name" value="Seed_Dev/Stress_Resp_Reg"/>
</dbReference>
<dbReference type="PROSITE" id="PS51806">
    <property type="entry name" value="DOG1"/>
    <property type="match status" value="1"/>
</dbReference>
<feature type="coiled-coil region" evidence="1">
    <location>
        <begin position="145"/>
        <end position="176"/>
    </location>
</feature>
<dbReference type="InterPro" id="IPR025422">
    <property type="entry name" value="TGA_domain"/>
</dbReference>